<dbReference type="EMBL" id="AP011528">
    <property type="protein sequence ID" value="BAP62118.1"/>
    <property type="molecule type" value="Genomic_DNA"/>
</dbReference>
<dbReference type="GeneID" id="37874498"/>
<gene>
    <name evidence="1" type="ORF">MMOS7_00320</name>
</gene>
<protein>
    <submittedName>
        <fullName evidence="1">Uncharacterized protein</fullName>
    </submittedName>
</protein>
<evidence type="ECO:0000313" key="2">
    <source>
        <dbReference type="Proteomes" id="UP000263689"/>
    </source>
</evidence>
<name>A0A2Z5PIU1_METMI</name>
<proteinExistence type="predicted"/>
<accession>A0A2Z5PIU1</accession>
<dbReference type="RefSeq" id="WP_119720461.1">
    <property type="nucleotide sequence ID" value="NZ_AP011528.1"/>
</dbReference>
<sequence>MRIPKLSKPEQKRVDKESVRKAKALEKIREIHGDLPTLEFPRISLDRAVFSIFSKDIFRHIYRGKDSYIDRYDQARINRMVEDIKTNGYQKLDCDLPERKDMKYRGDVFNDYNQFKQNMIDHKGHGNGLHFKLCEFEDEVISWITISMREPHMAVAYVNFQKYYRYLNSIPKPKFGNFDTNFLPLECDNKEKIFDDFAKLYLRWCQEVEIVYRKLIDDLFGYELDPEKTEVIPASIEIPCEYLNRDIAEYSWLSDIAQCKSVVKMSDLTRTMYLNKSLKSRRFQMKLYQKAFGLARMELTVHKDWASHFFCETDPAVLKDKIKMCIDAVLGEYKLSLYEIKPVKMTYDIFLSQLAADLKWDRDMLLAIIESKNSEFTFKNDNQGLRKKLKNKDLIEKDHRGVWVKSDYAKWLSGTLGRYFICPHCRTYMLKSEKSLEYVCTTCGFSKKMI</sequence>
<dbReference type="Proteomes" id="UP000263689">
    <property type="component" value="Chromosome"/>
</dbReference>
<organism evidence="1 2">
    <name type="scientific">Methanococcus maripaludis OS7</name>
    <dbReference type="NCBI Taxonomy" id="637915"/>
    <lineage>
        <taxon>Archaea</taxon>
        <taxon>Methanobacteriati</taxon>
        <taxon>Methanobacteriota</taxon>
        <taxon>Methanomada group</taxon>
        <taxon>Methanococci</taxon>
        <taxon>Methanococcales</taxon>
        <taxon>Methanococcaceae</taxon>
        <taxon>Methanococcus</taxon>
    </lineage>
</organism>
<evidence type="ECO:0000313" key="1">
    <source>
        <dbReference type="EMBL" id="BAP62118.1"/>
    </source>
</evidence>
<reference evidence="1 2" key="1">
    <citation type="submission" date="2009-06" db="EMBL/GenBank/DDBJ databases">
        <title>Molecular Evidence for Microbiologically Influenced Corrosion from genome of Methanogen.</title>
        <authorList>
            <person name="Ito N."/>
            <person name="Tsurumaru H."/>
            <person name="Shimizu A."/>
            <person name="Harada T."/>
            <person name="Hosoyama A."/>
            <person name="Horikawa H."/>
            <person name="Wakai S."/>
            <person name="Sasaki K."/>
            <person name="Nishijima K."/>
            <person name="Ataku H."/>
            <person name="Yamazaki J."/>
            <person name="Mise M."/>
            <person name="Yamazaki S."/>
            <person name="Tanikawa S."/>
            <person name="Harayama S."/>
            <person name="Fujita N."/>
        </authorList>
    </citation>
    <scope>NUCLEOTIDE SEQUENCE [LARGE SCALE GENOMIC DNA]</scope>
    <source>
        <strain evidence="2">OS7 ( NBRC 103642)</strain>
    </source>
</reference>
<dbReference type="AlphaFoldDB" id="A0A2Z5PIU1"/>
<dbReference type="KEGG" id="mmao:MMOS7_00320"/>